<proteinExistence type="predicted"/>
<dbReference type="STRING" id="128403.WA1_25190"/>
<reference evidence="1 2" key="1">
    <citation type="journal article" date="2013" name="Genome Biol. Evol.">
        <title>Genomes of Stigonematalean cyanobacteria (subsection V) and the evolution of oxygenic photosynthesis from prokaryotes to plastids.</title>
        <authorList>
            <person name="Dagan T."/>
            <person name="Roettger M."/>
            <person name="Stucken K."/>
            <person name="Landan G."/>
            <person name="Koch R."/>
            <person name="Major P."/>
            <person name="Gould S.B."/>
            <person name="Goremykin V.V."/>
            <person name="Rippka R."/>
            <person name="Tandeau de Marsac N."/>
            <person name="Gugger M."/>
            <person name="Lockhart P.J."/>
            <person name="Allen J.F."/>
            <person name="Brune I."/>
            <person name="Maus I."/>
            <person name="Puhler A."/>
            <person name="Martin W.F."/>
        </authorList>
    </citation>
    <scope>NUCLEOTIDE SEQUENCE [LARGE SCALE GENOMIC DNA]</scope>
    <source>
        <strain evidence="1 2">PCC 7110</strain>
    </source>
</reference>
<dbReference type="OrthoDB" id="517086at2"/>
<dbReference type="Proteomes" id="UP000076925">
    <property type="component" value="Unassembled WGS sequence"/>
</dbReference>
<protein>
    <submittedName>
        <fullName evidence="1">Uncharacterized protein</fullName>
    </submittedName>
</protein>
<name>A0A139X8G1_9CYAN</name>
<gene>
    <name evidence="1" type="ORF">WA1_25190</name>
</gene>
<sequence length="82" mass="9318">MPAIVKLQLSLEALAEVISSLSLEEKHQLQEIIEQQIFEAEEALYEDDAETQAEIQAVRTEYALGEYMTVDEYLANRSNQVS</sequence>
<evidence type="ECO:0000313" key="2">
    <source>
        <dbReference type="Proteomes" id="UP000076925"/>
    </source>
</evidence>
<organism evidence="1 2">
    <name type="scientific">Scytonema hofmannii PCC 7110</name>
    <dbReference type="NCBI Taxonomy" id="128403"/>
    <lineage>
        <taxon>Bacteria</taxon>
        <taxon>Bacillati</taxon>
        <taxon>Cyanobacteriota</taxon>
        <taxon>Cyanophyceae</taxon>
        <taxon>Nostocales</taxon>
        <taxon>Scytonemataceae</taxon>
        <taxon>Scytonema</taxon>
    </lineage>
</organism>
<comment type="caution">
    <text evidence="1">The sequence shown here is derived from an EMBL/GenBank/DDBJ whole genome shotgun (WGS) entry which is preliminary data.</text>
</comment>
<accession>A0A139X8G1</accession>
<dbReference type="AlphaFoldDB" id="A0A139X8G1"/>
<evidence type="ECO:0000313" key="1">
    <source>
        <dbReference type="EMBL" id="KYC40913.1"/>
    </source>
</evidence>
<dbReference type="RefSeq" id="WP_017739763.1">
    <property type="nucleotide sequence ID" value="NZ_KQ976354.1"/>
</dbReference>
<dbReference type="EMBL" id="ANNX02000026">
    <property type="protein sequence ID" value="KYC40913.1"/>
    <property type="molecule type" value="Genomic_DNA"/>
</dbReference>
<keyword evidence="2" id="KW-1185">Reference proteome</keyword>